<comment type="function">
    <text evidence="1">Catalyzes the phosphorylation of riboflavin to FMN followed by the adenylation of FMN to FAD.</text>
</comment>
<dbReference type="FunFam" id="3.40.50.620:FF:000021">
    <property type="entry name" value="Riboflavin biosynthesis protein"/>
    <property type="match status" value="1"/>
</dbReference>
<proteinExistence type="inferred from homology"/>
<evidence type="ECO:0000256" key="15">
    <source>
        <dbReference type="PIRNR" id="PIRNR004491"/>
    </source>
</evidence>
<evidence type="ECO:0000256" key="9">
    <source>
        <dbReference type="ARBA" id="ARBA00022777"/>
    </source>
</evidence>
<keyword evidence="9 15" id="KW-0418">Kinase</keyword>
<evidence type="ECO:0000256" key="5">
    <source>
        <dbReference type="ARBA" id="ARBA00022643"/>
    </source>
</evidence>
<evidence type="ECO:0000256" key="1">
    <source>
        <dbReference type="ARBA" id="ARBA00002121"/>
    </source>
</evidence>
<dbReference type="InterPro" id="IPR002606">
    <property type="entry name" value="Riboflavin_kinase_bac"/>
</dbReference>
<dbReference type="GO" id="GO:0006747">
    <property type="term" value="P:FAD biosynthetic process"/>
    <property type="evidence" value="ECO:0007669"/>
    <property type="project" value="UniProtKB-UniRule"/>
</dbReference>
<gene>
    <name evidence="17" type="ORF">EQM13_08685</name>
</gene>
<dbReference type="InterPro" id="IPR015864">
    <property type="entry name" value="FAD_synthase"/>
</dbReference>
<dbReference type="KEGG" id="spoa:EQM13_08685"/>
<dbReference type="EC" id="2.7.7.2" evidence="15"/>
<organism evidence="17 18">
    <name type="scientific">Acidilutibacter cellobiosedens</name>
    <dbReference type="NCBI Taxonomy" id="2507161"/>
    <lineage>
        <taxon>Bacteria</taxon>
        <taxon>Bacillati</taxon>
        <taxon>Bacillota</taxon>
        <taxon>Tissierellia</taxon>
        <taxon>Tissierellales</taxon>
        <taxon>Acidilutibacteraceae</taxon>
        <taxon>Acidilutibacter</taxon>
    </lineage>
</organism>
<feature type="domain" description="Riboflavin kinase" evidence="16">
    <location>
        <begin position="181"/>
        <end position="303"/>
    </location>
</feature>
<dbReference type="Pfam" id="PF01687">
    <property type="entry name" value="Flavokinase"/>
    <property type="match status" value="1"/>
</dbReference>
<dbReference type="GO" id="GO:0009398">
    <property type="term" value="P:FMN biosynthetic process"/>
    <property type="evidence" value="ECO:0007669"/>
    <property type="project" value="UniProtKB-UniRule"/>
</dbReference>
<dbReference type="GO" id="GO:0003919">
    <property type="term" value="F:FMN adenylyltransferase activity"/>
    <property type="evidence" value="ECO:0007669"/>
    <property type="project" value="UniProtKB-UniRule"/>
</dbReference>
<sequence>MNIIDLKNNANKESDYAVALGNFDGLHIGHSILIKDMIDEGKKRGLKNSVLIFKNYTKSVVYNKNSEMLTSNEQKFILLEDMGIDTIYMMNFDKDMMHLSPEDFVKNILVDKMRIKLVAVGFNYSFGYKAQGKGDLLAKLGNKYNFDVKILPPVYKDGLIVSSTLIKDLIREGNISKANSFLGRPFSMAGKVIYGKRRGSSLGFPTANMERKINFVVPKNGVYETSTIVGDKEYKSLTNIGSNPTFNNNNITIETYILNFNENIYGKEITVNFLRYLREEKKFSTKEELIIQMHKDVNMVKSD</sequence>
<dbReference type="Gene3D" id="2.40.30.30">
    <property type="entry name" value="Riboflavin kinase-like"/>
    <property type="match status" value="1"/>
</dbReference>
<evidence type="ECO:0000256" key="13">
    <source>
        <dbReference type="ARBA" id="ARBA00047880"/>
    </source>
</evidence>
<dbReference type="FunFam" id="2.40.30.30:FF:000003">
    <property type="entry name" value="Riboflavin biosynthesis protein"/>
    <property type="match status" value="1"/>
</dbReference>
<dbReference type="SUPFAM" id="SSF52374">
    <property type="entry name" value="Nucleotidylyl transferase"/>
    <property type="match status" value="1"/>
</dbReference>
<name>A0A410QCC7_9FIRM</name>
<keyword evidence="18" id="KW-1185">Reference proteome</keyword>
<keyword evidence="11 15" id="KW-0067">ATP-binding</keyword>
<dbReference type="EC" id="2.7.1.26" evidence="15"/>
<evidence type="ECO:0000256" key="2">
    <source>
        <dbReference type="ARBA" id="ARBA00004726"/>
    </source>
</evidence>
<keyword evidence="7 15" id="KW-0548">Nucleotidyltransferase</keyword>
<dbReference type="PANTHER" id="PTHR22749:SF6">
    <property type="entry name" value="RIBOFLAVIN KINASE"/>
    <property type="match status" value="1"/>
</dbReference>
<dbReference type="OrthoDB" id="9803667at2"/>
<evidence type="ECO:0000256" key="12">
    <source>
        <dbReference type="ARBA" id="ARBA00023268"/>
    </source>
</evidence>
<dbReference type="GO" id="GO:0005524">
    <property type="term" value="F:ATP binding"/>
    <property type="evidence" value="ECO:0007669"/>
    <property type="project" value="UniProtKB-UniRule"/>
</dbReference>
<dbReference type="GO" id="GO:0008531">
    <property type="term" value="F:riboflavin kinase activity"/>
    <property type="evidence" value="ECO:0007669"/>
    <property type="project" value="UniProtKB-UniRule"/>
</dbReference>
<evidence type="ECO:0000313" key="18">
    <source>
        <dbReference type="Proteomes" id="UP000287969"/>
    </source>
</evidence>
<accession>A0A410QCC7</accession>
<dbReference type="AlphaFoldDB" id="A0A410QCC7"/>
<comment type="pathway">
    <text evidence="3 15">Cofactor biosynthesis; FMN biosynthesis; FMN from riboflavin (ATP route): step 1/1.</text>
</comment>
<evidence type="ECO:0000256" key="4">
    <source>
        <dbReference type="ARBA" id="ARBA00022630"/>
    </source>
</evidence>
<keyword evidence="6 15" id="KW-0808">Transferase</keyword>
<dbReference type="GO" id="GO:0009231">
    <property type="term" value="P:riboflavin biosynthetic process"/>
    <property type="evidence" value="ECO:0007669"/>
    <property type="project" value="InterPro"/>
</dbReference>
<dbReference type="UniPathway" id="UPA00276">
    <property type="reaction ID" value="UER00406"/>
</dbReference>
<evidence type="ECO:0000256" key="3">
    <source>
        <dbReference type="ARBA" id="ARBA00005201"/>
    </source>
</evidence>
<dbReference type="NCBIfam" id="TIGR00083">
    <property type="entry name" value="ribF"/>
    <property type="match status" value="1"/>
</dbReference>
<evidence type="ECO:0000256" key="14">
    <source>
        <dbReference type="ARBA" id="ARBA00049494"/>
    </source>
</evidence>
<keyword evidence="10 15" id="KW-0274">FAD</keyword>
<evidence type="ECO:0000259" key="16">
    <source>
        <dbReference type="SMART" id="SM00904"/>
    </source>
</evidence>
<dbReference type="UniPathway" id="UPA00277">
    <property type="reaction ID" value="UER00407"/>
</dbReference>
<protein>
    <recommendedName>
        <fullName evidence="15">Riboflavin biosynthesis protein</fullName>
    </recommendedName>
    <domain>
        <recommendedName>
            <fullName evidence="15">Riboflavin kinase</fullName>
            <ecNumber evidence="15">2.7.1.26</ecNumber>
        </recommendedName>
        <alternativeName>
            <fullName evidence="15">Flavokinase</fullName>
        </alternativeName>
    </domain>
    <domain>
        <recommendedName>
            <fullName evidence="15">FMN adenylyltransferase</fullName>
            <ecNumber evidence="15">2.7.7.2</ecNumber>
        </recommendedName>
        <alternativeName>
            <fullName evidence="15">FAD pyrophosphorylase</fullName>
        </alternativeName>
        <alternativeName>
            <fullName evidence="15">FAD synthase</fullName>
        </alternativeName>
    </domain>
</protein>
<dbReference type="RefSeq" id="WP_128752466.1">
    <property type="nucleotide sequence ID" value="NZ_CP035282.1"/>
</dbReference>
<reference evidence="18" key="1">
    <citation type="submission" date="2019-01" db="EMBL/GenBank/DDBJ databases">
        <title>Draft genomes of a novel of Sporanaerobacter strains.</title>
        <authorList>
            <person name="Ma S."/>
        </authorList>
    </citation>
    <scope>NUCLEOTIDE SEQUENCE [LARGE SCALE GENOMIC DNA]</scope>
    <source>
        <strain evidence="18">NJN-17</strain>
    </source>
</reference>
<comment type="similarity">
    <text evidence="15">Belongs to the ribF family.</text>
</comment>
<evidence type="ECO:0000256" key="8">
    <source>
        <dbReference type="ARBA" id="ARBA00022741"/>
    </source>
</evidence>
<dbReference type="InterPro" id="IPR023465">
    <property type="entry name" value="Riboflavin_kinase_dom_sf"/>
</dbReference>
<keyword evidence="5 15" id="KW-0288">FMN</keyword>
<keyword evidence="12" id="KW-0511">Multifunctional enzyme</keyword>
<dbReference type="PIRSF" id="PIRSF004491">
    <property type="entry name" value="FAD_Synth"/>
    <property type="match status" value="1"/>
</dbReference>
<dbReference type="SMART" id="SM00904">
    <property type="entry name" value="Flavokinase"/>
    <property type="match status" value="1"/>
</dbReference>
<keyword evidence="8 15" id="KW-0547">Nucleotide-binding</keyword>
<comment type="catalytic activity">
    <reaction evidence="14 15">
        <text>FMN + ATP + H(+) = FAD + diphosphate</text>
        <dbReference type="Rhea" id="RHEA:17237"/>
        <dbReference type="ChEBI" id="CHEBI:15378"/>
        <dbReference type="ChEBI" id="CHEBI:30616"/>
        <dbReference type="ChEBI" id="CHEBI:33019"/>
        <dbReference type="ChEBI" id="CHEBI:57692"/>
        <dbReference type="ChEBI" id="CHEBI:58210"/>
        <dbReference type="EC" id="2.7.7.2"/>
    </reaction>
</comment>
<dbReference type="InterPro" id="IPR015865">
    <property type="entry name" value="Riboflavin_kinase_bac/euk"/>
</dbReference>
<dbReference type="Pfam" id="PF06574">
    <property type="entry name" value="FAD_syn"/>
    <property type="match status" value="1"/>
</dbReference>
<dbReference type="PANTHER" id="PTHR22749">
    <property type="entry name" value="RIBOFLAVIN KINASE/FMN ADENYLYLTRANSFERASE"/>
    <property type="match status" value="1"/>
</dbReference>
<keyword evidence="4 15" id="KW-0285">Flavoprotein</keyword>
<dbReference type="InterPro" id="IPR023468">
    <property type="entry name" value="Riboflavin_kinase"/>
</dbReference>
<dbReference type="Proteomes" id="UP000287969">
    <property type="component" value="Chromosome"/>
</dbReference>
<dbReference type="SUPFAM" id="SSF82114">
    <property type="entry name" value="Riboflavin kinase-like"/>
    <property type="match status" value="1"/>
</dbReference>
<comment type="pathway">
    <text evidence="2 15">Cofactor biosynthesis; FAD biosynthesis; FAD from FMN: step 1/1.</text>
</comment>
<evidence type="ECO:0000256" key="7">
    <source>
        <dbReference type="ARBA" id="ARBA00022695"/>
    </source>
</evidence>
<comment type="catalytic activity">
    <reaction evidence="13 15">
        <text>riboflavin + ATP = FMN + ADP + H(+)</text>
        <dbReference type="Rhea" id="RHEA:14357"/>
        <dbReference type="ChEBI" id="CHEBI:15378"/>
        <dbReference type="ChEBI" id="CHEBI:30616"/>
        <dbReference type="ChEBI" id="CHEBI:57986"/>
        <dbReference type="ChEBI" id="CHEBI:58210"/>
        <dbReference type="ChEBI" id="CHEBI:456216"/>
        <dbReference type="EC" id="2.7.1.26"/>
    </reaction>
</comment>
<evidence type="ECO:0000256" key="11">
    <source>
        <dbReference type="ARBA" id="ARBA00022840"/>
    </source>
</evidence>
<dbReference type="CDD" id="cd02064">
    <property type="entry name" value="FAD_synthetase_N"/>
    <property type="match status" value="1"/>
</dbReference>
<evidence type="ECO:0000256" key="6">
    <source>
        <dbReference type="ARBA" id="ARBA00022679"/>
    </source>
</evidence>
<evidence type="ECO:0000313" key="17">
    <source>
        <dbReference type="EMBL" id="QAT61656.1"/>
    </source>
</evidence>
<evidence type="ECO:0000256" key="10">
    <source>
        <dbReference type="ARBA" id="ARBA00022827"/>
    </source>
</evidence>
<dbReference type="InterPro" id="IPR014729">
    <property type="entry name" value="Rossmann-like_a/b/a_fold"/>
</dbReference>
<dbReference type="EMBL" id="CP035282">
    <property type="protein sequence ID" value="QAT61656.1"/>
    <property type="molecule type" value="Genomic_DNA"/>
</dbReference>
<dbReference type="Gene3D" id="3.40.50.620">
    <property type="entry name" value="HUPs"/>
    <property type="match status" value="1"/>
</dbReference>
<dbReference type="NCBIfam" id="NF004162">
    <property type="entry name" value="PRK05627.1-5"/>
    <property type="match status" value="1"/>
</dbReference>